<comment type="caution">
    <text evidence="2">The sequence shown here is derived from an EMBL/GenBank/DDBJ whole genome shotgun (WGS) entry which is preliminary data.</text>
</comment>
<dbReference type="Proteomes" id="UP001057702">
    <property type="component" value="Unassembled WGS sequence"/>
</dbReference>
<feature type="region of interest" description="Disordered" evidence="1">
    <location>
        <begin position="1"/>
        <end position="64"/>
    </location>
</feature>
<evidence type="ECO:0000313" key="3">
    <source>
        <dbReference type="Proteomes" id="UP001057702"/>
    </source>
</evidence>
<keyword evidence="3" id="KW-1185">Reference proteome</keyword>
<sequence>MATDLPNTGTGPGPRRNLGSGIGSGEFEEPKAPEQRPLVGGEEEDELLPQVERPIVKPDNWAGG</sequence>
<proteinExistence type="predicted"/>
<name>A0ABT1PSM5_9ACTN</name>
<evidence type="ECO:0000313" key="2">
    <source>
        <dbReference type="EMBL" id="MCQ4080670.1"/>
    </source>
</evidence>
<protein>
    <submittedName>
        <fullName evidence="2">Uncharacterized protein</fullName>
    </submittedName>
</protein>
<dbReference type="RefSeq" id="WP_255919570.1">
    <property type="nucleotide sequence ID" value="NZ_JANFNG010000004.1"/>
</dbReference>
<evidence type="ECO:0000256" key="1">
    <source>
        <dbReference type="SAM" id="MobiDB-lite"/>
    </source>
</evidence>
<reference evidence="2" key="1">
    <citation type="submission" date="2022-06" db="EMBL/GenBank/DDBJ databases">
        <title>Draft genome sequence of Streptomyces sp. RB6PN25 isolated from peat swamp forest in Thailand.</title>
        <authorList>
            <person name="Duangmal K."/>
            <person name="Klaysubun C."/>
        </authorList>
    </citation>
    <scope>NUCLEOTIDE SEQUENCE</scope>
    <source>
        <strain evidence="2">RB6PN25</strain>
    </source>
</reference>
<organism evidence="2 3">
    <name type="scientific">Streptomyces humicola</name>
    <dbReference type="NCBI Taxonomy" id="2953240"/>
    <lineage>
        <taxon>Bacteria</taxon>
        <taxon>Bacillati</taxon>
        <taxon>Actinomycetota</taxon>
        <taxon>Actinomycetes</taxon>
        <taxon>Kitasatosporales</taxon>
        <taxon>Streptomycetaceae</taxon>
        <taxon>Streptomyces</taxon>
    </lineage>
</organism>
<accession>A0ABT1PSM5</accession>
<dbReference type="EMBL" id="JANFNG010000004">
    <property type="protein sequence ID" value="MCQ4080670.1"/>
    <property type="molecule type" value="Genomic_DNA"/>
</dbReference>
<gene>
    <name evidence="2" type="ORF">NGB36_08660</name>
</gene>